<dbReference type="SUPFAM" id="SSF50475">
    <property type="entry name" value="FMN-binding split barrel"/>
    <property type="match status" value="1"/>
</dbReference>
<feature type="domain" description="Flavin reductase like" evidence="2">
    <location>
        <begin position="24"/>
        <end position="169"/>
    </location>
</feature>
<dbReference type="EMBL" id="FOAA01000001">
    <property type="protein sequence ID" value="SEK22862.1"/>
    <property type="molecule type" value="Genomic_DNA"/>
</dbReference>
<evidence type="ECO:0000259" key="2">
    <source>
        <dbReference type="SMART" id="SM00903"/>
    </source>
</evidence>
<evidence type="ECO:0000256" key="1">
    <source>
        <dbReference type="ARBA" id="ARBA00023002"/>
    </source>
</evidence>
<dbReference type="SMART" id="SM00903">
    <property type="entry name" value="Flavin_Reduct"/>
    <property type="match status" value="1"/>
</dbReference>
<gene>
    <name evidence="3" type="ORF">SAMN05444515_101167</name>
</gene>
<organism evidence="3 4">
    <name type="scientific">Ectothiorhodospira marina</name>
    <dbReference type="NCBI Taxonomy" id="1396821"/>
    <lineage>
        <taxon>Bacteria</taxon>
        <taxon>Pseudomonadati</taxon>
        <taxon>Pseudomonadota</taxon>
        <taxon>Gammaproteobacteria</taxon>
        <taxon>Chromatiales</taxon>
        <taxon>Ectothiorhodospiraceae</taxon>
        <taxon>Ectothiorhodospira</taxon>
    </lineage>
</organism>
<dbReference type="GO" id="GO:0010181">
    <property type="term" value="F:FMN binding"/>
    <property type="evidence" value="ECO:0007669"/>
    <property type="project" value="InterPro"/>
</dbReference>
<name>A0A1H7FEM9_9GAMM</name>
<dbReference type="STRING" id="1396821.SAMN05444515_101167"/>
<proteinExistence type="predicted"/>
<dbReference type="Gene3D" id="2.30.110.10">
    <property type="entry name" value="Electron Transport, Fmn-binding Protein, Chain A"/>
    <property type="match status" value="1"/>
</dbReference>
<dbReference type="InterPro" id="IPR012349">
    <property type="entry name" value="Split_barrel_FMN-bd"/>
</dbReference>
<protein>
    <submittedName>
        <fullName evidence="3">NADH-FMN oxidoreductase RutF, flavin reductase (DIM6/NTAB) family</fullName>
    </submittedName>
</protein>
<keyword evidence="1" id="KW-0560">Oxidoreductase</keyword>
<sequence>MNKTQSDMTHSSPVIDPRRFRDALGRFATGITVITCQDPQDDLPNGFTANSFSSLSLDPPLVLFSLRRDAGCLGAFERAEAFAVNVLAEDHEGLSNRFAGKEAGRWDGLDYEAGQTGAPLLPGMLAQFECRTEAIHEGGDHRIFVGRVLRLTQPREGEPLIYFQGDYRYLARD</sequence>
<dbReference type="InterPro" id="IPR002563">
    <property type="entry name" value="Flavin_Rdtase-like_dom"/>
</dbReference>
<dbReference type="AlphaFoldDB" id="A0A1H7FEM9"/>
<evidence type="ECO:0000313" key="4">
    <source>
        <dbReference type="Proteomes" id="UP000199256"/>
    </source>
</evidence>
<keyword evidence="4" id="KW-1185">Reference proteome</keyword>
<evidence type="ECO:0000313" key="3">
    <source>
        <dbReference type="EMBL" id="SEK22862.1"/>
    </source>
</evidence>
<dbReference type="PANTHER" id="PTHR30466:SF1">
    <property type="entry name" value="FMN REDUCTASE (NADH) RUTF"/>
    <property type="match status" value="1"/>
</dbReference>
<dbReference type="PANTHER" id="PTHR30466">
    <property type="entry name" value="FLAVIN REDUCTASE"/>
    <property type="match status" value="1"/>
</dbReference>
<dbReference type="GO" id="GO:0006208">
    <property type="term" value="P:pyrimidine nucleobase catabolic process"/>
    <property type="evidence" value="ECO:0007669"/>
    <property type="project" value="TreeGrafter"/>
</dbReference>
<dbReference type="GO" id="GO:0042602">
    <property type="term" value="F:riboflavin reductase (NADPH) activity"/>
    <property type="evidence" value="ECO:0007669"/>
    <property type="project" value="TreeGrafter"/>
</dbReference>
<accession>A0A1H7FEM9</accession>
<dbReference type="InterPro" id="IPR050268">
    <property type="entry name" value="NADH-dep_flavin_reductase"/>
</dbReference>
<reference evidence="4" key="1">
    <citation type="submission" date="2016-10" db="EMBL/GenBank/DDBJ databases">
        <authorList>
            <person name="Varghese N."/>
            <person name="Submissions S."/>
        </authorList>
    </citation>
    <scope>NUCLEOTIDE SEQUENCE [LARGE SCALE GENOMIC DNA]</scope>
    <source>
        <strain evidence="4">DSM 241</strain>
    </source>
</reference>
<dbReference type="Proteomes" id="UP000199256">
    <property type="component" value="Unassembled WGS sequence"/>
</dbReference>
<dbReference type="Pfam" id="PF01613">
    <property type="entry name" value="Flavin_Reduct"/>
    <property type="match status" value="1"/>
</dbReference>